<dbReference type="AlphaFoldDB" id="A0A4Y2JCW6"/>
<dbReference type="Proteomes" id="UP000499080">
    <property type="component" value="Unassembled WGS sequence"/>
</dbReference>
<keyword evidence="2" id="KW-1185">Reference proteome</keyword>
<evidence type="ECO:0000313" key="1">
    <source>
        <dbReference type="EMBL" id="GBM87725.1"/>
    </source>
</evidence>
<proteinExistence type="predicted"/>
<comment type="caution">
    <text evidence="1">The sequence shown here is derived from an EMBL/GenBank/DDBJ whole genome shotgun (WGS) entry which is preliminary data.</text>
</comment>
<reference evidence="1 2" key="1">
    <citation type="journal article" date="2019" name="Sci. Rep.">
        <title>Orb-weaving spider Araneus ventricosus genome elucidates the spidroin gene catalogue.</title>
        <authorList>
            <person name="Kono N."/>
            <person name="Nakamura H."/>
            <person name="Ohtoshi R."/>
            <person name="Moran D.A.P."/>
            <person name="Shinohara A."/>
            <person name="Yoshida Y."/>
            <person name="Fujiwara M."/>
            <person name="Mori M."/>
            <person name="Tomita M."/>
            <person name="Arakawa K."/>
        </authorList>
    </citation>
    <scope>NUCLEOTIDE SEQUENCE [LARGE SCALE GENOMIC DNA]</scope>
</reference>
<accession>A0A4Y2JCW6</accession>
<protein>
    <submittedName>
        <fullName evidence="1">Uncharacterized protein</fullName>
    </submittedName>
</protein>
<gene>
    <name evidence="1" type="ORF">AVEN_50886_1</name>
</gene>
<evidence type="ECO:0000313" key="2">
    <source>
        <dbReference type="Proteomes" id="UP000499080"/>
    </source>
</evidence>
<dbReference type="EMBL" id="BGPR01003404">
    <property type="protein sequence ID" value="GBM87725.1"/>
    <property type="molecule type" value="Genomic_DNA"/>
</dbReference>
<organism evidence="1 2">
    <name type="scientific">Araneus ventricosus</name>
    <name type="common">Orbweaver spider</name>
    <name type="synonym">Epeira ventricosa</name>
    <dbReference type="NCBI Taxonomy" id="182803"/>
    <lineage>
        <taxon>Eukaryota</taxon>
        <taxon>Metazoa</taxon>
        <taxon>Ecdysozoa</taxon>
        <taxon>Arthropoda</taxon>
        <taxon>Chelicerata</taxon>
        <taxon>Arachnida</taxon>
        <taxon>Araneae</taxon>
        <taxon>Araneomorphae</taxon>
        <taxon>Entelegynae</taxon>
        <taxon>Araneoidea</taxon>
        <taxon>Araneidae</taxon>
        <taxon>Araneus</taxon>
    </lineage>
</organism>
<name>A0A4Y2JCW6_ARAVE</name>
<sequence length="116" mass="13134">MKKDSISDAILSTRLSRILKLGIHSETAPHKFGRSVPNPFDNPMRIRDGQRHLSGMLCPIVGANFWYPVQATVFSISRKIKIWPKFERVVITPFLCTAGRANSNVTRDENRRGSIL</sequence>